<feature type="transmembrane region" description="Helical" evidence="2">
    <location>
        <begin position="50"/>
        <end position="69"/>
    </location>
</feature>
<feature type="transmembrane region" description="Helical" evidence="2">
    <location>
        <begin position="146"/>
        <end position="170"/>
    </location>
</feature>
<evidence type="ECO:0008006" key="5">
    <source>
        <dbReference type="Google" id="ProtNLM"/>
    </source>
</evidence>
<evidence type="ECO:0000256" key="2">
    <source>
        <dbReference type="SAM" id="Phobius"/>
    </source>
</evidence>
<keyword evidence="2" id="KW-1133">Transmembrane helix</keyword>
<feature type="transmembrane region" description="Helical" evidence="2">
    <location>
        <begin position="230"/>
        <end position="250"/>
    </location>
</feature>
<evidence type="ECO:0000256" key="1">
    <source>
        <dbReference type="SAM" id="MobiDB-lite"/>
    </source>
</evidence>
<feature type="transmembrane region" description="Helical" evidence="2">
    <location>
        <begin position="75"/>
        <end position="92"/>
    </location>
</feature>
<reference evidence="3 4" key="1">
    <citation type="journal article" date="2018" name="Nat. Genet.">
        <title>The Rosa genome provides new insights in the design of modern roses.</title>
        <authorList>
            <person name="Bendahmane M."/>
        </authorList>
    </citation>
    <scope>NUCLEOTIDE SEQUENCE [LARGE SCALE GENOMIC DNA]</scope>
    <source>
        <strain evidence="4">cv. Old Blush</strain>
    </source>
</reference>
<keyword evidence="2" id="KW-0812">Transmembrane</keyword>
<feature type="transmembrane region" description="Helical" evidence="2">
    <location>
        <begin position="191"/>
        <end position="210"/>
    </location>
</feature>
<evidence type="ECO:0000313" key="3">
    <source>
        <dbReference type="EMBL" id="PRQ36689.1"/>
    </source>
</evidence>
<keyword evidence="2" id="KW-0472">Membrane</keyword>
<feature type="transmembrane region" description="Helical" evidence="2">
    <location>
        <begin position="262"/>
        <end position="286"/>
    </location>
</feature>
<evidence type="ECO:0000313" key="4">
    <source>
        <dbReference type="Proteomes" id="UP000238479"/>
    </source>
</evidence>
<dbReference type="AlphaFoldDB" id="A0A2P6QR77"/>
<protein>
    <recommendedName>
        <fullName evidence="5">Transmembrane protein</fullName>
    </recommendedName>
</protein>
<accession>A0A2P6QR77</accession>
<dbReference type="Gramene" id="PRQ36689">
    <property type="protein sequence ID" value="PRQ36689"/>
    <property type="gene ID" value="RchiOBHm_Chr4g0394391"/>
</dbReference>
<dbReference type="Proteomes" id="UP000238479">
    <property type="component" value="Chromosome 4"/>
</dbReference>
<keyword evidence="4" id="KW-1185">Reference proteome</keyword>
<sequence length="302" mass="34415">MVQRWSGLSGQRCGPGRVEASPTSGSTDRSRSVLLGSGMEAVMQQRRSSVFRWWFQAASILHGFGLWRFRSDLSPIWSGFVWWLVVWSRGWLWSDRAVLRRLTSARWLVAVWRRFDGDGTRRQRMWLFVALGLCGGDWVLDRANVLGPSWCILVVFKLVCCCVFSVVSRLRISPPSVERGFGCFQVASMPLFWYLGCTVAPSLWLGLMAVPPVLPSHVVWRFWDTVLERVVRFIIILVVGLYLYTRVWLLPMVARGYGRIRWLDVGLVWLTEAGLFGSSATMVLGWKGCCGFDTTYGYSCSM</sequence>
<organism evidence="3 4">
    <name type="scientific">Rosa chinensis</name>
    <name type="common">China rose</name>
    <dbReference type="NCBI Taxonomy" id="74649"/>
    <lineage>
        <taxon>Eukaryota</taxon>
        <taxon>Viridiplantae</taxon>
        <taxon>Streptophyta</taxon>
        <taxon>Embryophyta</taxon>
        <taxon>Tracheophyta</taxon>
        <taxon>Spermatophyta</taxon>
        <taxon>Magnoliopsida</taxon>
        <taxon>eudicotyledons</taxon>
        <taxon>Gunneridae</taxon>
        <taxon>Pentapetalae</taxon>
        <taxon>rosids</taxon>
        <taxon>fabids</taxon>
        <taxon>Rosales</taxon>
        <taxon>Rosaceae</taxon>
        <taxon>Rosoideae</taxon>
        <taxon>Rosoideae incertae sedis</taxon>
        <taxon>Rosa</taxon>
    </lineage>
</organism>
<dbReference type="EMBL" id="PDCK01000042">
    <property type="protein sequence ID" value="PRQ36689.1"/>
    <property type="molecule type" value="Genomic_DNA"/>
</dbReference>
<gene>
    <name evidence="3" type="ORF">RchiOBHm_Chr4g0394391</name>
</gene>
<name>A0A2P6QR77_ROSCH</name>
<comment type="caution">
    <text evidence="3">The sequence shown here is derived from an EMBL/GenBank/DDBJ whole genome shotgun (WGS) entry which is preliminary data.</text>
</comment>
<feature type="transmembrane region" description="Helical" evidence="2">
    <location>
        <begin position="123"/>
        <end position="140"/>
    </location>
</feature>
<proteinExistence type="predicted"/>
<feature type="region of interest" description="Disordered" evidence="1">
    <location>
        <begin position="1"/>
        <end position="31"/>
    </location>
</feature>